<keyword evidence="3" id="KW-1185">Reference proteome</keyword>
<comment type="caution">
    <text evidence="2">The sequence shown here is derived from an EMBL/GenBank/DDBJ whole genome shotgun (WGS) entry which is preliminary data.</text>
</comment>
<dbReference type="RefSeq" id="WP_308713397.1">
    <property type="nucleotide sequence ID" value="NZ_JAVHUY010000014.1"/>
</dbReference>
<name>A0ABU0ZIL4_9ACTN</name>
<protein>
    <submittedName>
        <fullName evidence="2">Uncharacterized protein</fullName>
    </submittedName>
</protein>
<dbReference type="EMBL" id="JAVHUY010000014">
    <property type="protein sequence ID" value="MDQ7906125.1"/>
    <property type="molecule type" value="Genomic_DNA"/>
</dbReference>
<proteinExistence type="predicted"/>
<organism evidence="2 3">
    <name type="scientific">Phytohabitans maris</name>
    <dbReference type="NCBI Taxonomy" id="3071409"/>
    <lineage>
        <taxon>Bacteria</taxon>
        <taxon>Bacillati</taxon>
        <taxon>Actinomycetota</taxon>
        <taxon>Actinomycetes</taxon>
        <taxon>Micromonosporales</taxon>
        <taxon>Micromonosporaceae</taxon>
    </lineage>
</organism>
<feature type="region of interest" description="Disordered" evidence="1">
    <location>
        <begin position="1"/>
        <end position="46"/>
    </location>
</feature>
<dbReference type="Proteomes" id="UP001230908">
    <property type="component" value="Unassembled WGS sequence"/>
</dbReference>
<feature type="compositionally biased region" description="Low complexity" evidence="1">
    <location>
        <begin position="1"/>
        <end position="40"/>
    </location>
</feature>
<evidence type="ECO:0000313" key="2">
    <source>
        <dbReference type="EMBL" id="MDQ7906125.1"/>
    </source>
</evidence>
<gene>
    <name evidence="2" type="ORF">RB614_16560</name>
</gene>
<reference evidence="2 3" key="1">
    <citation type="submission" date="2023-08" db="EMBL/GenBank/DDBJ databases">
        <title>Phytohabitans sansha sp. nov., isolated from marine sediment.</title>
        <authorList>
            <person name="Zhao Y."/>
            <person name="Yi K."/>
        </authorList>
    </citation>
    <scope>NUCLEOTIDE SEQUENCE [LARGE SCALE GENOMIC DNA]</scope>
    <source>
        <strain evidence="2 3">ZYX-F-186</strain>
    </source>
</reference>
<accession>A0ABU0ZIL4</accession>
<evidence type="ECO:0000313" key="3">
    <source>
        <dbReference type="Proteomes" id="UP001230908"/>
    </source>
</evidence>
<evidence type="ECO:0000256" key="1">
    <source>
        <dbReference type="SAM" id="MobiDB-lite"/>
    </source>
</evidence>
<sequence>MGRTRATPAVAGAAAGTGTSTIGNATATRPGGAATARDAGSGFRAS</sequence>